<dbReference type="AlphaFoldDB" id="A0A1W1C0C5"/>
<accession>A0A1W1C0C5</accession>
<organism evidence="1">
    <name type="scientific">hydrothermal vent metagenome</name>
    <dbReference type="NCBI Taxonomy" id="652676"/>
    <lineage>
        <taxon>unclassified sequences</taxon>
        <taxon>metagenomes</taxon>
        <taxon>ecological metagenomes</taxon>
    </lineage>
</organism>
<reference evidence="1" key="1">
    <citation type="submission" date="2016-10" db="EMBL/GenBank/DDBJ databases">
        <authorList>
            <person name="de Groot N.N."/>
        </authorList>
    </citation>
    <scope>NUCLEOTIDE SEQUENCE</scope>
</reference>
<sequence>MEKMDDYQKRVGTIGALYKKGDLNESEVLKAQKIPIIYSPSVDNNHGELNVVSLSPDEKKLLQAKLDTFYGDKKDCWEDTNEARKTLKAYSISKKSLMVEQICWSAAYNNSNAFWLVSKKPPYTPKFLGDARYLMIAEDGSLRMGRTIKSRGIGDCFYIQRSVWDGQSFRLLLDATTGLCKGFTGGAWTLPSFQSKVEVTTSEFRASQPSAKAKEILHKENDKLADAKDYESILKLYRENARIYRNKIYENLKQHIIELKLDDEKTNELLMIELSLLKSQVNYYYINKILWHSQFDLFNGWLSNGLSITNNELETYFNVIVKNKYDYSFDTDSQWDYITYIAYPLSAGIIEYTGESYKLTDLGNSYIRFMRKNMYLVAELAKL</sequence>
<protein>
    <submittedName>
        <fullName evidence="1">DUF1176 domain-containing protein</fullName>
    </submittedName>
</protein>
<evidence type="ECO:0000313" key="1">
    <source>
        <dbReference type="EMBL" id="SFV59195.1"/>
    </source>
</evidence>
<gene>
    <name evidence="1" type="ORF">MNB_SM-4-1684</name>
</gene>
<name>A0A1W1C0C5_9ZZZZ</name>
<dbReference type="InterPro" id="IPR009560">
    <property type="entry name" value="DUF1176"/>
</dbReference>
<dbReference type="EMBL" id="FPHF01000048">
    <property type="protein sequence ID" value="SFV59195.1"/>
    <property type="molecule type" value="Genomic_DNA"/>
</dbReference>
<proteinExistence type="predicted"/>
<dbReference type="Pfam" id="PF06674">
    <property type="entry name" value="DUF1176"/>
    <property type="match status" value="1"/>
</dbReference>